<dbReference type="AlphaFoldDB" id="A0A8C5L507"/>
<dbReference type="FunFam" id="2.60.40.4230:FF:000001">
    <property type="entry name" value="Resistin-like beta"/>
    <property type="match status" value="1"/>
</dbReference>
<organism evidence="8 9">
    <name type="scientific">Jaculus jaculus</name>
    <name type="common">Lesser Egyptian jerboa</name>
    <dbReference type="NCBI Taxonomy" id="51337"/>
    <lineage>
        <taxon>Eukaryota</taxon>
        <taxon>Metazoa</taxon>
        <taxon>Chordata</taxon>
        <taxon>Craniata</taxon>
        <taxon>Vertebrata</taxon>
        <taxon>Euteleostomi</taxon>
        <taxon>Mammalia</taxon>
        <taxon>Eutheria</taxon>
        <taxon>Euarchontoglires</taxon>
        <taxon>Glires</taxon>
        <taxon>Rodentia</taxon>
        <taxon>Myomorpha</taxon>
        <taxon>Dipodoidea</taxon>
        <taxon>Dipodidae</taxon>
        <taxon>Dipodinae</taxon>
        <taxon>Jaculus</taxon>
    </lineage>
</organism>
<evidence type="ECO:0000256" key="1">
    <source>
        <dbReference type="ARBA" id="ARBA00004613"/>
    </source>
</evidence>
<evidence type="ECO:0000313" key="8">
    <source>
        <dbReference type="Ensembl" id="ENSJJAP00000017840.1"/>
    </source>
</evidence>
<reference evidence="8" key="2">
    <citation type="submission" date="2025-09" db="UniProtKB">
        <authorList>
            <consortium name="Ensembl"/>
        </authorList>
    </citation>
    <scope>IDENTIFICATION</scope>
</reference>
<feature type="chain" id="PRO_5034327985" description="Resistin-like beta" evidence="7">
    <location>
        <begin position="30"/>
        <end position="117"/>
    </location>
</feature>
<dbReference type="GO" id="GO:0005615">
    <property type="term" value="C:extracellular space"/>
    <property type="evidence" value="ECO:0007669"/>
    <property type="project" value="TreeGrafter"/>
</dbReference>
<dbReference type="GO" id="GO:0050673">
    <property type="term" value="P:epithelial cell proliferation"/>
    <property type="evidence" value="ECO:0007669"/>
    <property type="project" value="Ensembl"/>
</dbReference>
<evidence type="ECO:0000256" key="3">
    <source>
        <dbReference type="ARBA" id="ARBA00022525"/>
    </source>
</evidence>
<feature type="signal peptide" evidence="7">
    <location>
        <begin position="1"/>
        <end position="29"/>
    </location>
</feature>
<keyword evidence="5 7" id="KW-0732">Signal</keyword>
<evidence type="ECO:0000256" key="4">
    <source>
        <dbReference type="ARBA" id="ARBA00022702"/>
    </source>
</evidence>
<gene>
    <name evidence="8" type="primary">Retnlb</name>
</gene>
<dbReference type="SUPFAM" id="SSF111423">
    <property type="entry name" value="Resistin"/>
    <property type="match status" value="1"/>
</dbReference>
<dbReference type="Gene3D" id="2.60.40.4230">
    <property type="entry name" value="Resistin head domain"/>
    <property type="match status" value="1"/>
</dbReference>
<dbReference type="PANTHER" id="PTHR21101">
    <property type="entry name" value="RESISTIN"/>
    <property type="match status" value="1"/>
</dbReference>
<evidence type="ECO:0000256" key="7">
    <source>
        <dbReference type="SAM" id="SignalP"/>
    </source>
</evidence>
<protein>
    <recommendedName>
        <fullName evidence="10">Resistin-like beta</fullName>
    </recommendedName>
</protein>
<dbReference type="OMA" id="QGETTCH"/>
<dbReference type="Proteomes" id="UP000694385">
    <property type="component" value="Unassembled WGS sequence"/>
</dbReference>
<evidence type="ECO:0000313" key="9">
    <source>
        <dbReference type="Proteomes" id="UP000694385"/>
    </source>
</evidence>
<comment type="similarity">
    <text evidence="2">Belongs to the resistin/FIZZ family.</text>
</comment>
<keyword evidence="6" id="KW-1015">Disulfide bond</keyword>
<sequence length="117" mass="12642">MLTFYRMKPTICFLLIFISVLQLMSPGNAQCSLDYVVDTKIKDAISRIEYLPLGVKKNIACISVKNSGSLASCPAGMVVTGCACGYGCGSWDVQNGNTCHCQCSGMDWTTARCCHLV</sequence>
<keyword evidence="4" id="KW-0372">Hormone</keyword>
<evidence type="ECO:0000256" key="5">
    <source>
        <dbReference type="ARBA" id="ARBA00022729"/>
    </source>
</evidence>
<dbReference type="InterPro" id="IPR009714">
    <property type="entry name" value="RELM"/>
</dbReference>
<keyword evidence="3" id="KW-0964">Secreted</keyword>
<comment type="subcellular location">
    <subcellularLocation>
        <location evidence="1">Secreted</location>
    </subcellularLocation>
</comment>
<evidence type="ECO:0000256" key="6">
    <source>
        <dbReference type="ARBA" id="ARBA00023157"/>
    </source>
</evidence>
<dbReference type="Ensembl" id="ENSJJAT00000024367.1">
    <property type="protein sequence ID" value="ENSJJAP00000017840.1"/>
    <property type="gene ID" value="ENSJJAG00000019280.1"/>
</dbReference>
<keyword evidence="9" id="KW-1185">Reference proteome</keyword>
<dbReference type="GeneTree" id="ENSGT00390000016177"/>
<evidence type="ECO:0000256" key="2">
    <source>
        <dbReference type="ARBA" id="ARBA00007258"/>
    </source>
</evidence>
<name>A0A8C5L507_JACJA</name>
<dbReference type="Pfam" id="PF06954">
    <property type="entry name" value="Resistin"/>
    <property type="match status" value="1"/>
</dbReference>
<dbReference type="GO" id="GO:0005179">
    <property type="term" value="F:hormone activity"/>
    <property type="evidence" value="ECO:0007669"/>
    <property type="project" value="UniProtKB-KW"/>
</dbReference>
<dbReference type="CDD" id="cd16333">
    <property type="entry name" value="RELM"/>
    <property type="match status" value="1"/>
</dbReference>
<accession>A0A8C5L507</accession>
<evidence type="ECO:0008006" key="10">
    <source>
        <dbReference type="Google" id="ProtNLM"/>
    </source>
</evidence>
<dbReference type="PANTHER" id="PTHR21101:SF13">
    <property type="entry name" value="RESISTIN-LIKE BETA"/>
    <property type="match status" value="1"/>
</dbReference>
<dbReference type="InterPro" id="IPR036262">
    <property type="entry name" value="Resistin-like_sf"/>
</dbReference>
<reference evidence="8" key="1">
    <citation type="submission" date="2025-08" db="UniProtKB">
        <authorList>
            <consortium name="Ensembl"/>
        </authorList>
    </citation>
    <scope>IDENTIFICATION</scope>
</reference>
<proteinExistence type="inferred from homology"/>